<feature type="transmembrane region" description="Helical" evidence="2">
    <location>
        <begin position="57"/>
        <end position="76"/>
    </location>
</feature>
<evidence type="ECO:0000313" key="4">
    <source>
        <dbReference type="Proteomes" id="UP001283109"/>
    </source>
</evidence>
<feature type="transmembrane region" description="Helical" evidence="2">
    <location>
        <begin position="118"/>
        <end position="140"/>
    </location>
</feature>
<dbReference type="RefSeq" id="WP_318354364.1">
    <property type="nucleotide sequence ID" value="NZ_JAWQEV010000004.1"/>
</dbReference>
<name>A0ABU4H3D2_9MICO</name>
<reference evidence="3 4" key="1">
    <citation type="submission" date="2023-11" db="EMBL/GenBank/DDBJ databases">
        <title>Draft genome sequence of Microbacterium arthrosphaerae JCM 30492.</title>
        <authorList>
            <person name="Zhang G."/>
            <person name="Ding Y."/>
        </authorList>
    </citation>
    <scope>NUCLEOTIDE SEQUENCE [LARGE SCALE GENOMIC DNA]</scope>
    <source>
        <strain evidence="3 4">JCM 30492</strain>
    </source>
</reference>
<accession>A0ABU4H3D2</accession>
<keyword evidence="2" id="KW-1133">Transmembrane helix</keyword>
<organism evidence="3 4">
    <name type="scientific">Microbacterium arthrosphaerae</name>
    <dbReference type="NCBI Taxonomy" id="792652"/>
    <lineage>
        <taxon>Bacteria</taxon>
        <taxon>Bacillati</taxon>
        <taxon>Actinomycetota</taxon>
        <taxon>Actinomycetes</taxon>
        <taxon>Micrococcales</taxon>
        <taxon>Microbacteriaceae</taxon>
        <taxon>Microbacterium</taxon>
    </lineage>
</organism>
<evidence type="ECO:0000256" key="2">
    <source>
        <dbReference type="SAM" id="Phobius"/>
    </source>
</evidence>
<keyword evidence="4" id="KW-1185">Reference proteome</keyword>
<feature type="transmembrane region" description="Helical" evidence="2">
    <location>
        <begin position="18"/>
        <end position="37"/>
    </location>
</feature>
<evidence type="ECO:0000256" key="1">
    <source>
        <dbReference type="SAM" id="MobiDB-lite"/>
    </source>
</evidence>
<feature type="transmembrane region" description="Helical" evidence="2">
    <location>
        <begin position="160"/>
        <end position="181"/>
    </location>
</feature>
<dbReference type="EMBL" id="JAWQEV010000004">
    <property type="protein sequence ID" value="MDW4573852.1"/>
    <property type="molecule type" value="Genomic_DNA"/>
</dbReference>
<dbReference type="Proteomes" id="UP001283109">
    <property type="component" value="Unassembled WGS sequence"/>
</dbReference>
<keyword evidence="2" id="KW-0812">Transmembrane</keyword>
<keyword evidence="2" id="KW-0472">Membrane</keyword>
<feature type="region of interest" description="Disordered" evidence="1">
    <location>
        <begin position="87"/>
        <end position="111"/>
    </location>
</feature>
<gene>
    <name evidence="3" type="ORF">R8Z58_13810</name>
</gene>
<comment type="caution">
    <text evidence="3">The sequence shown here is derived from an EMBL/GenBank/DDBJ whole genome shotgun (WGS) entry which is preliminary data.</text>
</comment>
<proteinExistence type="predicted"/>
<protein>
    <submittedName>
        <fullName evidence="3">Uncharacterized protein</fullName>
    </submittedName>
</protein>
<evidence type="ECO:0000313" key="3">
    <source>
        <dbReference type="EMBL" id="MDW4573852.1"/>
    </source>
</evidence>
<sequence length="198" mass="19619">MTADGGAGLSSGSVRPPVALAFATIAFVALTIFGLGMTSLATGEDVIATPGLGQVPGIAGVICAGLAFAGGLWATIGRAEGTDAAARGGDSVPAGVGPRTDPAPAAGTRGRGARHPSYWGAAWTTAAAFLAYIGAVWLGALVTGASLGVATGVAGRLATSWFGAVVAAAAFVCAWAGIALVRTRAHRPRWPWEDEFDE</sequence>